<keyword evidence="7 10" id="KW-1133">Transmembrane helix</keyword>
<evidence type="ECO:0000259" key="11">
    <source>
        <dbReference type="Pfam" id="PF01578"/>
    </source>
</evidence>
<keyword evidence="13" id="KW-0456">Lyase</keyword>
<dbReference type="PRINTS" id="PR01411">
    <property type="entry name" value="CCMFBIOGNSIS"/>
</dbReference>
<feature type="transmembrane region" description="Helical" evidence="10">
    <location>
        <begin position="6"/>
        <end position="31"/>
    </location>
</feature>
<dbReference type="GO" id="GO:0017004">
    <property type="term" value="P:cytochrome complex assembly"/>
    <property type="evidence" value="ECO:0007669"/>
    <property type="project" value="UniProtKB-KW"/>
</dbReference>
<name>A0A9X3CJE1_9VIBR</name>
<comment type="similarity">
    <text evidence="2">Belongs to the CcmF/CycK/Ccl1/NrfE/CcsA family.</text>
</comment>
<evidence type="ECO:0000256" key="7">
    <source>
        <dbReference type="ARBA" id="ARBA00022989"/>
    </source>
</evidence>
<organism evidence="13 14">
    <name type="scientific">Vibrio qingdaonensis</name>
    <dbReference type="NCBI Taxonomy" id="2829491"/>
    <lineage>
        <taxon>Bacteria</taxon>
        <taxon>Pseudomonadati</taxon>
        <taxon>Pseudomonadota</taxon>
        <taxon>Gammaproteobacteria</taxon>
        <taxon>Vibrionales</taxon>
        <taxon>Vibrionaceae</taxon>
        <taxon>Vibrio</taxon>
    </lineage>
</organism>
<comment type="function">
    <text evidence="9">Required for the biogenesis of c-type cytochromes. Possible subunit of a heme lyase.</text>
</comment>
<sequence>MIGHIGLFALICAAMISTFGAVGGCICTARVSQSSWMAGLVRIVRLSSFFALFFSVLSMMILAYGFAIDDFSLSYVSQNSNSQLPLPFKLAATWGGHQGSMLFWVVTLSLWSVCLSKAHAETGYRFHATWIMLSFIAIFAWFTLFASNPFEFNPTLLMEGRDLNPMLQDIGLIIHPPLLYIGYVGCASVLALAVGALLENKSTSTWLNDAKTYTLNAWIFLSVGIAVGSWWAYYELGWGGWWFWDPVENASLLPWLTATALMHTLLASRVRSQLLIWSYSLAFVTFCLSILGTFIVRSGVLTSVHAFAVDPSKGFTLLGILSFVFILSFLILIKRIDSIQSRTLRGVLNKNFLLLACANLFTLATIIVVFGTFYPMVYELAGLGNISVGAPYFNLLIAPLAIMALFVVGFSALLKWDSATPYRLRSTCVGLAVITFGLAGGILRYYVYHNEPVGAEWSMWALFSCWGALWVVATHGYVLYRSRATARVKRLAYVSVAHIGLAVVAFGAAMNSEYSYEITRKLGPTSQVEFGDYQLHYVDTQLYVAPSFSAERAVIEIRRLDDKKSPLEQVWLAYPEKRHYPIRVMNMTEPSMTAFWDGDIYISLGEKIDSRHYAVRIQFKAFIRWIWLGALLMVTGVAGVLLSQRGKDNIRISCENRHSIITGGQGAKQSGSRYI</sequence>
<feature type="transmembrane region" description="Helical" evidence="10">
    <location>
        <begin position="428"/>
        <end position="447"/>
    </location>
</feature>
<feature type="transmembrane region" description="Helical" evidence="10">
    <location>
        <begin position="396"/>
        <end position="416"/>
    </location>
</feature>
<dbReference type="GO" id="GO:0020037">
    <property type="term" value="F:heme binding"/>
    <property type="evidence" value="ECO:0007669"/>
    <property type="project" value="InterPro"/>
</dbReference>
<feature type="domain" description="Cytochrome c assembly protein" evidence="11">
    <location>
        <begin position="94"/>
        <end position="298"/>
    </location>
</feature>
<evidence type="ECO:0000259" key="12">
    <source>
        <dbReference type="Pfam" id="PF16327"/>
    </source>
</evidence>
<keyword evidence="14" id="KW-1185">Reference proteome</keyword>
<keyword evidence="6" id="KW-0201">Cytochrome c-type biogenesis</keyword>
<dbReference type="InterPro" id="IPR032523">
    <property type="entry name" value="CcmF_C"/>
</dbReference>
<proteinExistence type="inferred from homology"/>
<dbReference type="PANTHER" id="PTHR43653:SF1">
    <property type="entry name" value="CYTOCHROME C-TYPE BIOGENESIS PROTEIN CCMF"/>
    <property type="match status" value="1"/>
</dbReference>
<evidence type="ECO:0000256" key="3">
    <source>
        <dbReference type="ARBA" id="ARBA00022475"/>
    </source>
</evidence>
<dbReference type="NCBIfam" id="NF007691">
    <property type="entry name" value="PRK10369.1"/>
    <property type="match status" value="1"/>
</dbReference>
<feature type="transmembrane region" description="Helical" evidence="10">
    <location>
        <begin position="252"/>
        <end position="268"/>
    </location>
</feature>
<feature type="transmembrane region" description="Helical" evidence="10">
    <location>
        <begin position="101"/>
        <end position="118"/>
    </location>
</feature>
<dbReference type="GO" id="GO:0016829">
    <property type="term" value="F:lyase activity"/>
    <property type="evidence" value="ECO:0007669"/>
    <property type="project" value="UniProtKB-KW"/>
</dbReference>
<dbReference type="Proteomes" id="UP001155587">
    <property type="component" value="Unassembled WGS sequence"/>
</dbReference>
<feature type="transmembrane region" description="Helical" evidence="10">
    <location>
        <begin position="353"/>
        <end position="376"/>
    </location>
</feature>
<dbReference type="InterPro" id="IPR003568">
    <property type="entry name" value="Cyt_c_biogenesis_CcmF"/>
</dbReference>
<feature type="transmembrane region" description="Helical" evidence="10">
    <location>
        <begin position="210"/>
        <end position="232"/>
    </location>
</feature>
<dbReference type="Pfam" id="PF01578">
    <property type="entry name" value="Cytochrom_C_asm"/>
    <property type="match status" value="1"/>
</dbReference>
<dbReference type="EMBL" id="JAKRRY010000001">
    <property type="protein sequence ID" value="MCW8344547.1"/>
    <property type="molecule type" value="Genomic_DNA"/>
</dbReference>
<evidence type="ECO:0000256" key="6">
    <source>
        <dbReference type="ARBA" id="ARBA00022748"/>
    </source>
</evidence>
<evidence type="ECO:0000256" key="8">
    <source>
        <dbReference type="ARBA" id="ARBA00023136"/>
    </source>
</evidence>
<feature type="domain" description="Cytochrome c-type biogenesis protein CcmF C-terminal" evidence="12">
    <location>
        <begin position="318"/>
        <end position="638"/>
    </location>
</feature>
<feature type="transmembrane region" description="Helical" evidence="10">
    <location>
        <begin position="170"/>
        <end position="198"/>
    </location>
</feature>
<evidence type="ECO:0000256" key="10">
    <source>
        <dbReference type="SAM" id="Phobius"/>
    </source>
</evidence>
<feature type="transmembrane region" description="Helical" evidence="10">
    <location>
        <begin position="275"/>
        <end position="295"/>
    </location>
</feature>
<keyword evidence="8 10" id="KW-0472">Membrane</keyword>
<evidence type="ECO:0000256" key="2">
    <source>
        <dbReference type="ARBA" id="ARBA00009186"/>
    </source>
</evidence>
<feature type="transmembrane region" description="Helical" evidence="10">
    <location>
        <begin position="622"/>
        <end position="642"/>
    </location>
</feature>
<dbReference type="AlphaFoldDB" id="A0A9X3CJE1"/>
<dbReference type="GO" id="GO:0015232">
    <property type="term" value="F:heme transmembrane transporter activity"/>
    <property type="evidence" value="ECO:0007669"/>
    <property type="project" value="InterPro"/>
</dbReference>
<evidence type="ECO:0000256" key="9">
    <source>
        <dbReference type="ARBA" id="ARBA00037230"/>
    </source>
</evidence>
<reference evidence="13" key="1">
    <citation type="submission" date="2022-02" db="EMBL/GenBank/DDBJ databases">
        <title>Vibrio sp. nov, a new bacterium isolated from seawater.</title>
        <authorList>
            <person name="Yuan Y."/>
        </authorList>
    </citation>
    <scope>NUCLEOTIDE SEQUENCE</scope>
    <source>
        <strain evidence="13">ZSDZ65</strain>
    </source>
</reference>
<comment type="caution">
    <text evidence="13">The sequence shown here is derived from an EMBL/GenBank/DDBJ whole genome shotgun (WGS) entry which is preliminary data.</text>
</comment>
<evidence type="ECO:0000313" key="13">
    <source>
        <dbReference type="EMBL" id="MCW8344547.1"/>
    </source>
</evidence>
<dbReference type="GO" id="GO:0005886">
    <property type="term" value="C:plasma membrane"/>
    <property type="evidence" value="ECO:0007669"/>
    <property type="project" value="UniProtKB-SubCell"/>
</dbReference>
<dbReference type="Pfam" id="PF16327">
    <property type="entry name" value="CcmF_C"/>
    <property type="match status" value="1"/>
</dbReference>
<dbReference type="InterPro" id="IPR002541">
    <property type="entry name" value="Cyt_c_assembly"/>
</dbReference>
<evidence type="ECO:0000256" key="4">
    <source>
        <dbReference type="ARBA" id="ARBA00022519"/>
    </source>
</evidence>
<dbReference type="InterPro" id="IPR003567">
    <property type="entry name" value="Cyt_c_biogenesis"/>
</dbReference>
<dbReference type="PANTHER" id="PTHR43653">
    <property type="entry name" value="CYTOCHROME C ASSEMBLY PROTEIN-RELATED"/>
    <property type="match status" value="1"/>
</dbReference>
<feature type="transmembrane region" description="Helical" evidence="10">
    <location>
        <begin position="43"/>
        <end position="67"/>
    </location>
</feature>
<keyword evidence="5 10" id="KW-0812">Transmembrane</keyword>
<feature type="transmembrane region" description="Helical" evidence="10">
    <location>
        <begin position="491"/>
        <end position="510"/>
    </location>
</feature>
<evidence type="ECO:0000256" key="1">
    <source>
        <dbReference type="ARBA" id="ARBA00004429"/>
    </source>
</evidence>
<protein>
    <submittedName>
        <fullName evidence="13">Heme lyase NrfEFG subunit NrfE</fullName>
    </submittedName>
</protein>
<feature type="transmembrane region" description="Helical" evidence="10">
    <location>
        <begin position="130"/>
        <end position="150"/>
    </location>
</feature>
<dbReference type="PRINTS" id="PR01410">
    <property type="entry name" value="CCBIOGENESIS"/>
</dbReference>
<evidence type="ECO:0000313" key="14">
    <source>
        <dbReference type="Proteomes" id="UP001155587"/>
    </source>
</evidence>
<feature type="transmembrane region" description="Helical" evidence="10">
    <location>
        <begin position="459"/>
        <end position="479"/>
    </location>
</feature>
<feature type="transmembrane region" description="Helical" evidence="10">
    <location>
        <begin position="315"/>
        <end position="333"/>
    </location>
</feature>
<evidence type="ECO:0000256" key="5">
    <source>
        <dbReference type="ARBA" id="ARBA00022692"/>
    </source>
</evidence>
<gene>
    <name evidence="13" type="primary">nrfE</name>
    <name evidence="13" type="ORF">MD535_00705</name>
</gene>
<comment type="subcellular location">
    <subcellularLocation>
        <location evidence="1">Cell inner membrane</location>
        <topology evidence="1">Multi-pass membrane protein</topology>
    </subcellularLocation>
</comment>
<keyword evidence="3" id="KW-1003">Cell membrane</keyword>
<keyword evidence="4" id="KW-0997">Cell inner membrane</keyword>
<accession>A0A9X3CJE1</accession>
<dbReference type="RefSeq" id="WP_265672967.1">
    <property type="nucleotide sequence ID" value="NZ_JAKRRY010000001.1"/>
</dbReference>